<evidence type="ECO:0000313" key="2">
    <source>
        <dbReference type="Proteomes" id="UP000019241"/>
    </source>
</evidence>
<comment type="caution">
    <text evidence="1">The sequence shown here is derived from an EMBL/GenBank/DDBJ whole genome shotgun (WGS) entry which is preliminary data.</text>
</comment>
<sequence>MSLVAGELISENKKRQFEIIEIITENPNMNLNELLKLQRELKQLMNENTRAKKLEILKYKIASGIWNKDKYGCISIKTIAEMRNAGLDIAFMAKYFGISKSSLNNCIYNDRKAYRKHFNKDLSSKNKQFWLSE</sequence>
<name>W7DNA1_9LIST</name>
<dbReference type="InterPro" id="IPR018916">
    <property type="entry name" value="DUF2481"/>
</dbReference>
<dbReference type="RefSeq" id="WP_036063500.1">
    <property type="nucleotide sequence ID" value="NZ_AODM01000031.1"/>
</dbReference>
<dbReference type="Proteomes" id="UP000019241">
    <property type="component" value="Unassembled WGS sequence"/>
</dbReference>
<gene>
    <name evidence="1" type="ORF">MCOL2_08961</name>
</gene>
<organism evidence="1 2">
    <name type="scientific">Listeria fleischmannii FSL S10-1203</name>
    <dbReference type="NCBI Taxonomy" id="1265822"/>
    <lineage>
        <taxon>Bacteria</taxon>
        <taxon>Bacillati</taxon>
        <taxon>Bacillota</taxon>
        <taxon>Bacilli</taxon>
        <taxon>Bacillales</taxon>
        <taxon>Listeriaceae</taxon>
        <taxon>Listeria</taxon>
    </lineage>
</organism>
<accession>W7DNA1</accession>
<dbReference type="AlphaFoldDB" id="W7DNA1"/>
<proteinExistence type="predicted"/>
<evidence type="ECO:0000313" key="1">
    <source>
        <dbReference type="EMBL" id="EUJ56433.1"/>
    </source>
</evidence>
<dbReference type="Pfam" id="PF10654">
    <property type="entry name" value="DUF2481"/>
    <property type="match status" value="1"/>
</dbReference>
<reference evidence="1 2" key="1">
    <citation type="submission" date="2012-12" db="EMBL/GenBank/DDBJ databases">
        <title>Novel taxa of Listeriaceae from agricultural environments in the United States.</title>
        <authorList>
            <person name="den Bakker H.C."/>
            <person name="Allred A."/>
            <person name="Warchocki S."/>
            <person name="Wright E.M."/>
            <person name="Burrell A."/>
            <person name="Nightingale K.K."/>
            <person name="Kephart D."/>
            <person name="Wiedmann M."/>
        </authorList>
    </citation>
    <scope>NUCLEOTIDE SEQUENCE [LARGE SCALE GENOMIC DNA]</scope>
    <source>
        <strain evidence="1 2">FSL S10-1203</strain>
    </source>
</reference>
<dbReference type="EMBL" id="AODM01000031">
    <property type="protein sequence ID" value="EUJ56433.1"/>
    <property type="molecule type" value="Genomic_DNA"/>
</dbReference>
<protein>
    <submittedName>
        <fullName evidence="1">Uncharacterized protein</fullName>
    </submittedName>
</protein>